<evidence type="ECO:0000256" key="2">
    <source>
        <dbReference type="ARBA" id="ARBA00010617"/>
    </source>
</evidence>
<accession>A0A2T0UXA0</accession>
<dbReference type="InterPro" id="IPR002403">
    <property type="entry name" value="Cyt_P450_E_grp-IV"/>
</dbReference>
<dbReference type="GO" id="GO:0005506">
    <property type="term" value="F:iron ion binding"/>
    <property type="evidence" value="ECO:0007669"/>
    <property type="project" value="InterPro"/>
</dbReference>
<dbReference type="GO" id="GO:0020037">
    <property type="term" value="F:heme binding"/>
    <property type="evidence" value="ECO:0007669"/>
    <property type="project" value="InterPro"/>
</dbReference>
<dbReference type="InterPro" id="IPR036396">
    <property type="entry name" value="Cyt_P450_sf"/>
</dbReference>
<keyword evidence="6" id="KW-0560">Oxidoreductase</keyword>
<dbReference type="Pfam" id="PF00067">
    <property type="entry name" value="p450"/>
    <property type="match status" value="1"/>
</dbReference>
<evidence type="ECO:0000313" key="7">
    <source>
        <dbReference type="EMBL" id="PRY62542.1"/>
    </source>
</evidence>
<keyword evidence="5 6" id="KW-0349">Heme</keyword>
<dbReference type="SUPFAM" id="SSF48264">
    <property type="entry name" value="Cytochrome P450"/>
    <property type="match status" value="1"/>
</dbReference>
<dbReference type="Proteomes" id="UP000238176">
    <property type="component" value="Unassembled WGS sequence"/>
</dbReference>
<dbReference type="Gene3D" id="1.10.630.10">
    <property type="entry name" value="Cytochrome P450"/>
    <property type="match status" value="1"/>
</dbReference>
<evidence type="ECO:0000256" key="1">
    <source>
        <dbReference type="ARBA" id="ARBA00001971"/>
    </source>
</evidence>
<keyword evidence="8" id="KW-1185">Reference proteome</keyword>
<gene>
    <name evidence="7" type="ORF">B0I28_101876</name>
</gene>
<dbReference type="GO" id="GO:0004497">
    <property type="term" value="F:monooxygenase activity"/>
    <property type="evidence" value="ECO:0007669"/>
    <property type="project" value="UniProtKB-KW"/>
</dbReference>
<comment type="similarity">
    <text evidence="2 6">Belongs to the cytochrome P450 family.</text>
</comment>
<dbReference type="PANTHER" id="PTHR24305:SF166">
    <property type="entry name" value="CYTOCHROME P450 12A4, MITOCHONDRIAL-RELATED"/>
    <property type="match status" value="1"/>
</dbReference>
<dbReference type="PROSITE" id="PS00086">
    <property type="entry name" value="CYTOCHROME_P450"/>
    <property type="match status" value="1"/>
</dbReference>
<reference evidence="7 8" key="1">
    <citation type="submission" date="2018-03" db="EMBL/GenBank/DDBJ databases">
        <title>Genomic Encyclopedia of Type Strains, Phase III (KMG-III): the genomes of soil and plant-associated and newly described type strains.</title>
        <authorList>
            <person name="Whitman W."/>
        </authorList>
    </citation>
    <scope>NUCLEOTIDE SEQUENCE [LARGE SCALE GENOMIC DNA]</scope>
    <source>
        <strain evidence="7 8">CGMCC 4.7067</strain>
    </source>
</reference>
<evidence type="ECO:0000256" key="4">
    <source>
        <dbReference type="ARBA" id="ARBA00023004"/>
    </source>
</evidence>
<evidence type="ECO:0000313" key="8">
    <source>
        <dbReference type="Proteomes" id="UP000238176"/>
    </source>
</evidence>
<comment type="cofactor">
    <cofactor evidence="1 5">
        <name>heme</name>
        <dbReference type="ChEBI" id="CHEBI:30413"/>
    </cofactor>
</comment>
<evidence type="ECO:0000256" key="5">
    <source>
        <dbReference type="PIRSR" id="PIRSR602403-1"/>
    </source>
</evidence>
<evidence type="ECO:0000256" key="6">
    <source>
        <dbReference type="RuleBase" id="RU000461"/>
    </source>
</evidence>
<proteinExistence type="inferred from homology"/>
<protein>
    <submittedName>
        <fullName evidence="7">Unspecific monooxygenase</fullName>
    </submittedName>
</protein>
<dbReference type="RefSeq" id="WP_106362547.1">
    <property type="nucleotide sequence ID" value="NZ_PVTJ01000001.1"/>
</dbReference>
<keyword evidence="4 5" id="KW-0408">Iron</keyword>
<keyword evidence="3 5" id="KW-0479">Metal-binding</keyword>
<dbReference type="OrthoDB" id="7376058at2"/>
<dbReference type="PRINTS" id="PR00385">
    <property type="entry name" value="P450"/>
</dbReference>
<dbReference type="PRINTS" id="PR00465">
    <property type="entry name" value="EP450IV"/>
</dbReference>
<dbReference type="InterPro" id="IPR050121">
    <property type="entry name" value="Cytochrome_P450_monoxygenase"/>
</dbReference>
<dbReference type="InterPro" id="IPR001128">
    <property type="entry name" value="Cyt_P450"/>
</dbReference>
<dbReference type="PANTHER" id="PTHR24305">
    <property type="entry name" value="CYTOCHROME P450"/>
    <property type="match status" value="1"/>
</dbReference>
<feature type="binding site" description="axial binding residue" evidence="5">
    <location>
        <position position="375"/>
    </location>
    <ligand>
        <name>heme</name>
        <dbReference type="ChEBI" id="CHEBI:30413"/>
    </ligand>
    <ligandPart>
        <name>Fe</name>
        <dbReference type="ChEBI" id="CHEBI:18248"/>
    </ligandPart>
</feature>
<dbReference type="GO" id="GO:0016705">
    <property type="term" value="F:oxidoreductase activity, acting on paired donors, with incorporation or reduction of molecular oxygen"/>
    <property type="evidence" value="ECO:0007669"/>
    <property type="project" value="InterPro"/>
</dbReference>
<sequence length="425" mass="47302">MSEDSGSRPPGPHGLFGNQRAYQRDRIGFLLRNQREYGDVFSFSDVSTVVLDPALIQQLHARTNAEFASEVSMFSDKGRFERLLSTIPTTMAARRKGWRGVNRSASARHAARLVDAFDRVMKETGGREVDANDVMMRAAGFAVADFIFGGDGRDVAPIVDAVDRAVRATQVLMDRPYRLPSWLATPGRVRMRRGAQGLREAIADRVAARRDLPPEDGPRDLLDVFLESSPGDPEHVHMPLNLMLRAGYGAPGAALTWAARQLALYPEHARALREEAESLGDPTAPGRPLAEAFVKEVLRMYPPSWFGGREVAAPAELGGWRFEPGEQIMFSPYVVHRDPRWWDRPEEFLPERWDGPESPHARHAYIPFGAGPRICIGNQLAMMELTLSVSRLAHRYAIELANPDIPMVPQTILRPLGLRASFAPV</sequence>
<dbReference type="AlphaFoldDB" id="A0A2T0UXA0"/>
<dbReference type="EMBL" id="PVTJ01000001">
    <property type="protein sequence ID" value="PRY62542.1"/>
    <property type="molecule type" value="Genomic_DNA"/>
</dbReference>
<keyword evidence="6 7" id="KW-0503">Monooxygenase</keyword>
<comment type="caution">
    <text evidence="7">The sequence shown here is derived from an EMBL/GenBank/DDBJ whole genome shotgun (WGS) entry which is preliminary data.</text>
</comment>
<dbReference type="InterPro" id="IPR017972">
    <property type="entry name" value="Cyt_P450_CS"/>
</dbReference>
<organism evidence="7 8">
    <name type="scientific">Glycomyces artemisiae</name>
    <dbReference type="NCBI Taxonomy" id="1076443"/>
    <lineage>
        <taxon>Bacteria</taxon>
        <taxon>Bacillati</taxon>
        <taxon>Actinomycetota</taxon>
        <taxon>Actinomycetes</taxon>
        <taxon>Glycomycetales</taxon>
        <taxon>Glycomycetaceae</taxon>
        <taxon>Glycomyces</taxon>
    </lineage>
</organism>
<evidence type="ECO:0000256" key="3">
    <source>
        <dbReference type="ARBA" id="ARBA00022723"/>
    </source>
</evidence>
<name>A0A2T0UXA0_9ACTN</name>